<name>A0A6M5YW78_9BACT</name>
<sequence>MKCRMRAQGLSGLGQAGVVDVSLQVVGEVCAGLQFGLSGTGRTQPRDPRAVVLAPGSDRYP</sequence>
<keyword evidence="3" id="KW-1185">Reference proteome</keyword>
<accession>A0A6M5YW78</accession>
<evidence type="ECO:0000313" key="2">
    <source>
        <dbReference type="EMBL" id="QJW98199.1"/>
    </source>
</evidence>
<evidence type="ECO:0000313" key="3">
    <source>
        <dbReference type="Proteomes" id="UP000503447"/>
    </source>
</evidence>
<dbReference type="AlphaFoldDB" id="A0A6M5YW78"/>
<protein>
    <submittedName>
        <fullName evidence="2">Uncharacterized protein</fullName>
    </submittedName>
</protein>
<dbReference type="KEGG" id="ftj:FTUN_5780"/>
<organism evidence="2 3">
    <name type="scientific">Frigoriglobus tundricola</name>
    <dbReference type="NCBI Taxonomy" id="2774151"/>
    <lineage>
        <taxon>Bacteria</taxon>
        <taxon>Pseudomonadati</taxon>
        <taxon>Planctomycetota</taxon>
        <taxon>Planctomycetia</taxon>
        <taxon>Gemmatales</taxon>
        <taxon>Gemmataceae</taxon>
        <taxon>Frigoriglobus</taxon>
    </lineage>
</organism>
<gene>
    <name evidence="2" type="ORF">FTUN_5780</name>
</gene>
<dbReference type="EMBL" id="CP053452">
    <property type="protein sequence ID" value="QJW98199.1"/>
    <property type="molecule type" value="Genomic_DNA"/>
</dbReference>
<dbReference type="Proteomes" id="UP000503447">
    <property type="component" value="Chromosome"/>
</dbReference>
<feature type="region of interest" description="Disordered" evidence="1">
    <location>
        <begin position="37"/>
        <end position="61"/>
    </location>
</feature>
<reference evidence="3" key="1">
    <citation type="submission" date="2020-05" db="EMBL/GenBank/DDBJ databases">
        <title>Frigoriglobus tundricola gen. nov., sp. nov., a psychrotolerant cellulolytic planctomycete of the family Gemmataceae with two divergent copies of 16S rRNA gene.</title>
        <authorList>
            <person name="Kulichevskaya I.S."/>
            <person name="Ivanova A.A."/>
            <person name="Naumoff D.G."/>
            <person name="Beletsky A.V."/>
            <person name="Rijpstra W.I.C."/>
            <person name="Sinninghe Damste J.S."/>
            <person name="Mardanov A.V."/>
            <person name="Ravin N.V."/>
            <person name="Dedysh S.N."/>
        </authorList>
    </citation>
    <scope>NUCLEOTIDE SEQUENCE [LARGE SCALE GENOMIC DNA]</scope>
    <source>
        <strain evidence="3">PL17</strain>
    </source>
</reference>
<proteinExistence type="predicted"/>
<evidence type="ECO:0000256" key="1">
    <source>
        <dbReference type="SAM" id="MobiDB-lite"/>
    </source>
</evidence>